<evidence type="ECO:0000256" key="8">
    <source>
        <dbReference type="RuleBase" id="RU362010"/>
    </source>
</evidence>
<dbReference type="InterPro" id="IPR045861">
    <property type="entry name" value="CorA_cytoplasmic_dom"/>
</dbReference>
<dbReference type="GO" id="GO:0015095">
    <property type="term" value="F:magnesium ion transmembrane transporter activity"/>
    <property type="evidence" value="ECO:0007669"/>
    <property type="project" value="UniProtKB-UniRule"/>
</dbReference>
<dbReference type="Pfam" id="PF01544">
    <property type="entry name" value="CorA"/>
    <property type="match status" value="1"/>
</dbReference>
<dbReference type="Gene3D" id="3.30.460.20">
    <property type="entry name" value="CorA soluble domain-like"/>
    <property type="match status" value="1"/>
</dbReference>
<proteinExistence type="inferred from homology"/>
<sequence length="352" mass="40589">MFRKRRPRIGARPGTLSIPRQAPEPKIHMITYDHQQLHDTPVEDVAELERAFDTSTVAWVDVQGFGDRSLMHQLGDMFHLHPLLLEDLVNVPQRPKAEDYDDQMLLVVRMVSLDDDGEPNSEQVSIVLTEHYVLTFQEKHGDILDPVRKRLRGGKGLIRHQRAPYLAYAIADTIIDGYYPVLEAIGEEIDDLDEVVITQPTPDLLRRLNDMKNRLVMLRRWLWAQREAINTLMRDDSELITDELRVFLRDTYSHCVQTAEVAEMYREMTTGLMNTYMSAVANRTNEVMKVLTIMASIFIPLTFLAGIYGMNFEYMPELHVRWAYPAVWCAMFATAGAMLGYFWRKGWLGGDG</sequence>
<keyword evidence="11" id="KW-1185">Reference proteome</keyword>
<keyword evidence="5 8" id="KW-0812">Transmembrane</keyword>
<reference evidence="10 11" key="1">
    <citation type="submission" date="2019-02" db="EMBL/GenBank/DDBJ databases">
        <title>Deep-cultivation of Planctomycetes and their phenomic and genomic characterization uncovers novel biology.</title>
        <authorList>
            <person name="Wiegand S."/>
            <person name="Jogler M."/>
            <person name="Boedeker C."/>
            <person name="Pinto D."/>
            <person name="Vollmers J."/>
            <person name="Rivas-Marin E."/>
            <person name="Kohn T."/>
            <person name="Peeters S.H."/>
            <person name="Heuer A."/>
            <person name="Rast P."/>
            <person name="Oberbeckmann S."/>
            <person name="Bunk B."/>
            <person name="Jeske O."/>
            <person name="Meyerdierks A."/>
            <person name="Storesund J.E."/>
            <person name="Kallscheuer N."/>
            <person name="Luecker S."/>
            <person name="Lage O.M."/>
            <person name="Pohl T."/>
            <person name="Merkel B.J."/>
            <person name="Hornburger P."/>
            <person name="Mueller R.-W."/>
            <person name="Bruemmer F."/>
            <person name="Labrenz M."/>
            <person name="Spormann A.M."/>
            <person name="Op Den Camp H."/>
            <person name="Overmann J."/>
            <person name="Amann R."/>
            <person name="Jetten M.S.M."/>
            <person name="Mascher T."/>
            <person name="Medema M.H."/>
            <person name="Devos D.P."/>
            <person name="Kaster A.-K."/>
            <person name="Ovreas L."/>
            <person name="Rohde M."/>
            <person name="Galperin M.Y."/>
            <person name="Jogler C."/>
        </authorList>
    </citation>
    <scope>NUCLEOTIDE SEQUENCE [LARGE SCALE GENOMIC DNA]</scope>
    <source>
        <strain evidence="10 11">KOR34</strain>
    </source>
</reference>
<evidence type="ECO:0000256" key="4">
    <source>
        <dbReference type="ARBA" id="ARBA00022475"/>
    </source>
</evidence>
<protein>
    <recommendedName>
        <fullName evidence="8">Magnesium transport protein CorA</fullName>
    </recommendedName>
</protein>
<dbReference type="NCBIfam" id="TIGR00383">
    <property type="entry name" value="corA"/>
    <property type="match status" value="1"/>
</dbReference>
<evidence type="ECO:0000256" key="6">
    <source>
        <dbReference type="ARBA" id="ARBA00022989"/>
    </source>
</evidence>
<keyword evidence="4 8" id="KW-1003">Cell membrane</keyword>
<dbReference type="InterPro" id="IPR004488">
    <property type="entry name" value="Mg/Co-transport_prot_CorA"/>
</dbReference>
<evidence type="ECO:0000256" key="5">
    <source>
        <dbReference type="ARBA" id="ARBA00022692"/>
    </source>
</evidence>
<dbReference type="PANTHER" id="PTHR46494:SF1">
    <property type="entry name" value="CORA FAMILY METAL ION TRANSPORTER (EUROFUNG)"/>
    <property type="match status" value="1"/>
</dbReference>
<dbReference type="Gene3D" id="1.20.58.340">
    <property type="entry name" value="Magnesium transport protein CorA, transmembrane region"/>
    <property type="match status" value="2"/>
</dbReference>
<comment type="function">
    <text evidence="8">Mediates influx of magnesium ions.</text>
</comment>
<keyword evidence="8" id="KW-0460">Magnesium</keyword>
<dbReference type="GO" id="GO:0005886">
    <property type="term" value="C:plasma membrane"/>
    <property type="evidence" value="ECO:0007669"/>
    <property type="project" value="UniProtKB-SubCell"/>
</dbReference>
<evidence type="ECO:0000256" key="3">
    <source>
        <dbReference type="ARBA" id="ARBA00022448"/>
    </source>
</evidence>
<evidence type="ECO:0000256" key="7">
    <source>
        <dbReference type="ARBA" id="ARBA00023136"/>
    </source>
</evidence>
<organism evidence="10 11">
    <name type="scientific">Posidoniimonas corsicana</name>
    <dbReference type="NCBI Taxonomy" id="1938618"/>
    <lineage>
        <taxon>Bacteria</taxon>
        <taxon>Pseudomonadati</taxon>
        <taxon>Planctomycetota</taxon>
        <taxon>Planctomycetia</taxon>
        <taxon>Pirellulales</taxon>
        <taxon>Lacipirellulaceae</taxon>
        <taxon>Posidoniimonas</taxon>
    </lineage>
</organism>
<dbReference type="EMBL" id="SIHJ01000004">
    <property type="protein sequence ID" value="TWT31201.1"/>
    <property type="molecule type" value="Genomic_DNA"/>
</dbReference>
<evidence type="ECO:0000256" key="1">
    <source>
        <dbReference type="ARBA" id="ARBA00004651"/>
    </source>
</evidence>
<comment type="caution">
    <text evidence="10">The sequence shown here is derived from an EMBL/GenBank/DDBJ whole genome shotgun (WGS) entry which is preliminary data.</text>
</comment>
<comment type="similarity">
    <text evidence="2 8">Belongs to the CorA metal ion transporter (MIT) (TC 1.A.35) family.</text>
</comment>
<keyword evidence="6 8" id="KW-1133">Transmembrane helix</keyword>
<dbReference type="GO" id="GO:0050897">
    <property type="term" value="F:cobalt ion binding"/>
    <property type="evidence" value="ECO:0007669"/>
    <property type="project" value="TreeGrafter"/>
</dbReference>
<accession>A0A5C5UY79</accession>
<gene>
    <name evidence="10" type="primary">corA_2</name>
    <name evidence="8" type="synonym">corA</name>
    <name evidence="10" type="ORF">KOR34_45770</name>
</gene>
<feature type="transmembrane region" description="Helical" evidence="8">
    <location>
        <begin position="322"/>
        <end position="343"/>
    </location>
</feature>
<dbReference type="FunFam" id="1.20.58.340:FF:000012">
    <property type="entry name" value="Magnesium transport protein CorA"/>
    <property type="match status" value="1"/>
</dbReference>
<dbReference type="SUPFAM" id="SSF143865">
    <property type="entry name" value="CorA soluble domain-like"/>
    <property type="match status" value="1"/>
</dbReference>
<comment type="subcellular location">
    <subcellularLocation>
        <location evidence="1">Cell membrane</location>
        <topology evidence="1">Multi-pass membrane protein</topology>
    </subcellularLocation>
    <subcellularLocation>
        <location evidence="8">Membrane</location>
        <topology evidence="8">Multi-pass membrane protein</topology>
    </subcellularLocation>
</comment>
<feature type="region of interest" description="Disordered" evidence="9">
    <location>
        <begin position="1"/>
        <end position="20"/>
    </location>
</feature>
<dbReference type="SUPFAM" id="SSF144083">
    <property type="entry name" value="Magnesium transport protein CorA, transmembrane region"/>
    <property type="match status" value="1"/>
</dbReference>
<evidence type="ECO:0000256" key="9">
    <source>
        <dbReference type="SAM" id="MobiDB-lite"/>
    </source>
</evidence>
<keyword evidence="8" id="KW-0406">Ion transport</keyword>
<evidence type="ECO:0000313" key="10">
    <source>
        <dbReference type="EMBL" id="TWT31201.1"/>
    </source>
</evidence>
<dbReference type="GO" id="GO:0015087">
    <property type="term" value="F:cobalt ion transmembrane transporter activity"/>
    <property type="evidence" value="ECO:0007669"/>
    <property type="project" value="UniProtKB-UniRule"/>
</dbReference>
<evidence type="ECO:0000313" key="11">
    <source>
        <dbReference type="Proteomes" id="UP000316714"/>
    </source>
</evidence>
<dbReference type="PANTHER" id="PTHR46494">
    <property type="entry name" value="CORA FAMILY METAL ION TRANSPORTER (EUROFUNG)"/>
    <property type="match status" value="1"/>
</dbReference>
<name>A0A5C5UY79_9BACT</name>
<feature type="transmembrane region" description="Helical" evidence="8">
    <location>
        <begin position="290"/>
        <end position="310"/>
    </location>
</feature>
<dbReference type="Proteomes" id="UP000316714">
    <property type="component" value="Unassembled WGS sequence"/>
</dbReference>
<dbReference type="AlphaFoldDB" id="A0A5C5UY79"/>
<dbReference type="RefSeq" id="WP_146568387.1">
    <property type="nucleotide sequence ID" value="NZ_SIHJ01000004.1"/>
</dbReference>
<dbReference type="GO" id="GO:0000287">
    <property type="term" value="F:magnesium ion binding"/>
    <property type="evidence" value="ECO:0007669"/>
    <property type="project" value="TreeGrafter"/>
</dbReference>
<dbReference type="CDD" id="cd12828">
    <property type="entry name" value="TmCorA-like_1"/>
    <property type="match status" value="1"/>
</dbReference>
<dbReference type="OrthoDB" id="9803416at2"/>
<keyword evidence="7 8" id="KW-0472">Membrane</keyword>
<dbReference type="InterPro" id="IPR002523">
    <property type="entry name" value="MgTranspt_CorA/ZnTranspt_ZntB"/>
</dbReference>
<dbReference type="InterPro" id="IPR045863">
    <property type="entry name" value="CorA_TM1_TM2"/>
</dbReference>
<evidence type="ECO:0000256" key="2">
    <source>
        <dbReference type="ARBA" id="ARBA00009765"/>
    </source>
</evidence>
<keyword evidence="3 8" id="KW-0813">Transport</keyword>